<evidence type="ECO:0000256" key="1">
    <source>
        <dbReference type="ARBA" id="ARBA00023125"/>
    </source>
</evidence>
<keyword evidence="2" id="KW-0539">Nucleus</keyword>
<comment type="caution">
    <text evidence="4">The sequence shown here is derived from an EMBL/GenBank/DDBJ whole genome shotgun (WGS) entry which is preliminary data.</text>
</comment>
<reference evidence="4" key="1">
    <citation type="journal article" date="2018" name="Genome Res.">
        <title>The genomic architecture and molecular evolution of ant odorant receptors.</title>
        <authorList>
            <person name="McKenzie S.K."/>
            <person name="Kronauer D.J.C."/>
        </authorList>
    </citation>
    <scope>NUCLEOTIDE SEQUENCE [LARGE SCALE GENOMIC DNA]</scope>
    <source>
        <strain evidence="4">Clonal line C1</strain>
    </source>
</reference>
<dbReference type="EMBL" id="QOIP01000002">
    <property type="protein sequence ID" value="RLU25751.1"/>
    <property type="molecule type" value="Genomic_DNA"/>
</dbReference>
<organism evidence="4">
    <name type="scientific">Ooceraea biroi</name>
    <name type="common">Clonal raider ant</name>
    <name type="synonym">Cerapachys biroi</name>
    <dbReference type="NCBI Taxonomy" id="2015173"/>
    <lineage>
        <taxon>Eukaryota</taxon>
        <taxon>Metazoa</taxon>
        <taxon>Ecdysozoa</taxon>
        <taxon>Arthropoda</taxon>
        <taxon>Hexapoda</taxon>
        <taxon>Insecta</taxon>
        <taxon>Pterygota</taxon>
        <taxon>Neoptera</taxon>
        <taxon>Endopterygota</taxon>
        <taxon>Hymenoptera</taxon>
        <taxon>Apocrita</taxon>
        <taxon>Aculeata</taxon>
        <taxon>Formicoidea</taxon>
        <taxon>Formicidae</taxon>
        <taxon>Dorylinae</taxon>
        <taxon>Ooceraea</taxon>
    </lineage>
</organism>
<feature type="domain" description="HMG box" evidence="3">
    <location>
        <begin position="153"/>
        <end position="218"/>
    </location>
</feature>
<feature type="DNA-binding region" description="HMG box" evidence="2">
    <location>
        <begin position="153"/>
        <end position="218"/>
    </location>
</feature>
<evidence type="ECO:0000256" key="2">
    <source>
        <dbReference type="PROSITE-ProRule" id="PRU00267"/>
    </source>
</evidence>
<dbReference type="Pfam" id="PF00505">
    <property type="entry name" value="HMG_box"/>
    <property type="match status" value="2"/>
</dbReference>
<proteinExistence type="predicted"/>
<evidence type="ECO:0000259" key="3">
    <source>
        <dbReference type="PROSITE" id="PS50118"/>
    </source>
</evidence>
<dbReference type="InterPro" id="IPR036910">
    <property type="entry name" value="HMG_box_dom_sf"/>
</dbReference>
<dbReference type="GO" id="GO:0005634">
    <property type="term" value="C:nucleus"/>
    <property type="evidence" value="ECO:0007669"/>
    <property type="project" value="UniProtKB-UniRule"/>
</dbReference>
<dbReference type="OrthoDB" id="5550281at2759"/>
<dbReference type="PANTHER" id="PTHR48112">
    <property type="entry name" value="HIGH MOBILITY GROUP PROTEIN DSP1"/>
    <property type="match status" value="1"/>
</dbReference>
<dbReference type="SUPFAM" id="SSF47095">
    <property type="entry name" value="HMG-box"/>
    <property type="match status" value="2"/>
</dbReference>
<dbReference type="Proteomes" id="UP000279307">
    <property type="component" value="Chromosome 2"/>
</dbReference>
<dbReference type="PANTHER" id="PTHR48112:SF22">
    <property type="entry name" value="MITOCHONDRIAL TRANSCRIPTION FACTOR A, ISOFORM B"/>
    <property type="match status" value="1"/>
</dbReference>
<dbReference type="Gene3D" id="1.10.30.10">
    <property type="entry name" value="High mobility group box domain"/>
    <property type="match status" value="2"/>
</dbReference>
<accession>A0A3L8DZ62</accession>
<dbReference type="PROSITE" id="PS50118">
    <property type="entry name" value="HMG_BOX_2"/>
    <property type="match status" value="2"/>
</dbReference>
<name>A0A3L8DZ62_OOCBI</name>
<reference evidence="4" key="2">
    <citation type="submission" date="2018-07" db="EMBL/GenBank/DDBJ databases">
        <authorList>
            <person name="Mckenzie S.K."/>
            <person name="Kronauer D.J.C."/>
        </authorList>
    </citation>
    <scope>NUCLEOTIDE SEQUENCE</scope>
    <source>
        <strain evidence="4">Clonal line C1</strain>
    </source>
</reference>
<keyword evidence="1 2" id="KW-0238">DNA-binding</keyword>
<evidence type="ECO:0000313" key="4">
    <source>
        <dbReference type="EMBL" id="RLU25751.1"/>
    </source>
</evidence>
<dbReference type="AlphaFoldDB" id="A0A3L8DZ62"/>
<dbReference type="GO" id="GO:0003677">
    <property type="term" value="F:DNA binding"/>
    <property type="evidence" value="ECO:0007669"/>
    <property type="project" value="UniProtKB-UniRule"/>
</dbReference>
<protein>
    <recommendedName>
        <fullName evidence="3">HMG box domain-containing protein</fullName>
    </recommendedName>
</protein>
<dbReference type="InterPro" id="IPR050342">
    <property type="entry name" value="HMGB"/>
</dbReference>
<sequence length="247" mass="29172">MSICRKLFPISPVNLLCTSRKLATAQETHTIISKLKRNIEKDILPPKPKKPLTPFIQYCMSTRSKLQKENPNYSYKDIVKKASEQWTELDPAIKQNLQKQFAEQHSIYKQKLMEYENSITSDQKMLVKEELRKKELAWEKNQIKQKLVALGKPKRPLNAFYLFVQSKRVTKDPLTPQKDWMSKISKEWKDMTMDAKNKYVTEATKLFENYKVDVKKWEQDMIQAGHHDLLKPSIKSKRDTNIDKNKK</sequence>
<feature type="DNA-binding region" description="HMG box" evidence="2">
    <location>
        <begin position="48"/>
        <end position="116"/>
    </location>
</feature>
<dbReference type="InterPro" id="IPR009071">
    <property type="entry name" value="HMG_box_dom"/>
</dbReference>
<dbReference type="SMART" id="SM00398">
    <property type="entry name" value="HMG"/>
    <property type="match status" value="2"/>
</dbReference>
<feature type="domain" description="HMG box" evidence="3">
    <location>
        <begin position="48"/>
        <end position="116"/>
    </location>
</feature>
<gene>
    <name evidence="4" type="ORF">DMN91_001909</name>
</gene>